<dbReference type="Pfam" id="PF11329">
    <property type="entry name" value="DUF3131"/>
    <property type="match status" value="1"/>
</dbReference>
<accession>A0AAJ2DBB6</accession>
<protein>
    <submittedName>
        <fullName evidence="3">DUF3131 domain-containing protein</fullName>
    </submittedName>
</protein>
<evidence type="ECO:0000259" key="2">
    <source>
        <dbReference type="Pfam" id="PF11329"/>
    </source>
</evidence>
<keyword evidence="1" id="KW-0472">Membrane</keyword>
<keyword evidence="1" id="KW-1133">Transmembrane helix</keyword>
<name>A0AAJ2DBB6_SERFO</name>
<gene>
    <name evidence="3" type="ORF">RDT67_22930</name>
</gene>
<feature type="transmembrane region" description="Helical" evidence="1">
    <location>
        <begin position="12"/>
        <end position="30"/>
    </location>
</feature>
<dbReference type="Gene3D" id="1.50.10.140">
    <property type="match status" value="1"/>
</dbReference>
<organism evidence="3 4">
    <name type="scientific">Serratia fonticola</name>
    <dbReference type="NCBI Taxonomy" id="47917"/>
    <lineage>
        <taxon>Bacteria</taxon>
        <taxon>Pseudomonadati</taxon>
        <taxon>Pseudomonadota</taxon>
        <taxon>Gammaproteobacteria</taxon>
        <taxon>Enterobacterales</taxon>
        <taxon>Yersiniaceae</taxon>
        <taxon>Serratia</taxon>
    </lineage>
</organism>
<dbReference type="RefSeq" id="WP_024528876.1">
    <property type="nucleotide sequence ID" value="NZ_JAVIGA010000033.1"/>
</dbReference>
<reference evidence="3" key="1">
    <citation type="submission" date="2023-08" db="EMBL/GenBank/DDBJ databases">
        <title>The Comparative Genomic Analysis of Yersiniaceae from Polar Regions.</title>
        <authorList>
            <person name="Goncharov A."/>
            <person name="Aslanov B."/>
            <person name="Kolodzhieva V."/>
            <person name="Azarov D."/>
            <person name="Mochov A."/>
            <person name="Lebedeva E."/>
        </authorList>
    </citation>
    <scope>NUCLEOTIDE SEQUENCE</scope>
    <source>
        <strain evidence="3">Vf</strain>
    </source>
</reference>
<keyword evidence="1" id="KW-0812">Transmembrane</keyword>
<dbReference type="EMBL" id="JAVIGA010000033">
    <property type="protein sequence ID" value="MDQ9129278.1"/>
    <property type="molecule type" value="Genomic_DNA"/>
</dbReference>
<sequence length="455" mass="50675">MSLRHNLLQARSHIAIILGFLIAFSVVLYIETHMPPPPVESAALKLSHDFPPLPAPRALTFEEAIWARVAWQYFINNTQPSGLVNAIDNQPYTSMWDSGSYLMAMMSAQRLGIISRAELNSRMSNALSALIKLPLYQGKLPAVYYDTLQLGIMDSPSLQSPDPGWSAVDISRLLMSLNISVWLYPEQTPAINQLLTNWQLDVLFAQQLPQSPFSLRDVPKWQLITRDNRPGYGYRLYAAQGLQNANAAAGIVLSQPLPKQRYITIEGVEIPYDGLIKVGKEDHPIVVSMPYILTGLEAGFDVNSAEMAWRIVKVQESRYKSTEDFTYISNDYEEQKPDSGDKKQANHLPLAIDTSRGELNRTALQLSTKSAFGWYALFRSPWSESMRRRAAPLLAPGKGWYDGIRAQDQKISTTISANTNAMVLESLLYLTQGPLLCPSCQSGSPADIPKNNGSN</sequence>
<evidence type="ECO:0000256" key="1">
    <source>
        <dbReference type="SAM" id="Phobius"/>
    </source>
</evidence>
<feature type="domain" description="DUF3131" evidence="2">
    <location>
        <begin position="66"/>
        <end position="432"/>
    </location>
</feature>
<proteinExistence type="predicted"/>
<comment type="caution">
    <text evidence="3">The sequence shown here is derived from an EMBL/GenBank/DDBJ whole genome shotgun (WGS) entry which is preliminary data.</text>
</comment>
<dbReference type="AlphaFoldDB" id="A0AAJ2DBB6"/>
<evidence type="ECO:0000313" key="3">
    <source>
        <dbReference type="EMBL" id="MDQ9129278.1"/>
    </source>
</evidence>
<evidence type="ECO:0000313" key="4">
    <source>
        <dbReference type="Proteomes" id="UP001224622"/>
    </source>
</evidence>
<dbReference type="InterPro" id="IPR021478">
    <property type="entry name" value="DUF3131"/>
</dbReference>
<dbReference type="Proteomes" id="UP001224622">
    <property type="component" value="Unassembled WGS sequence"/>
</dbReference>